<feature type="transmembrane region" description="Helical" evidence="1">
    <location>
        <begin position="12"/>
        <end position="35"/>
    </location>
</feature>
<dbReference type="Proteomes" id="UP000001299">
    <property type="component" value="Plasmid pCY186"/>
</dbReference>
<organism evidence="2 3">
    <name type="scientific">Butyrivibrio proteoclasticus (strain ATCC 51982 / DSM 14932 / B316)</name>
    <name type="common">Clostridium proteoclasticum</name>
    <dbReference type="NCBI Taxonomy" id="515622"/>
    <lineage>
        <taxon>Bacteria</taxon>
        <taxon>Bacillati</taxon>
        <taxon>Bacillota</taxon>
        <taxon>Clostridia</taxon>
        <taxon>Lachnospirales</taxon>
        <taxon>Lachnospiraceae</taxon>
        <taxon>Butyrivibrio</taxon>
    </lineage>
</organism>
<keyword evidence="3" id="KW-1185">Reference proteome</keyword>
<protein>
    <submittedName>
        <fullName evidence="2">Uncharacterized protein</fullName>
    </submittedName>
</protein>
<dbReference type="RefSeq" id="WP_013283050.1">
    <property type="nucleotide sequence ID" value="NC_014390.1"/>
</dbReference>
<gene>
    <name evidence="2" type="ordered locus">bpr_IV037</name>
</gene>
<dbReference type="KEGG" id="bpb:bpr_IV037"/>
<evidence type="ECO:0000313" key="3">
    <source>
        <dbReference type="Proteomes" id="UP000001299"/>
    </source>
</evidence>
<evidence type="ECO:0000256" key="1">
    <source>
        <dbReference type="SAM" id="Phobius"/>
    </source>
</evidence>
<keyword evidence="2" id="KW-0614">Plasmid</keyword>
<dbReference type="EMBL" id="CP001813">
    <property type="protein sequence ID" value="ADL36402.1"/>
    <property type="molecule type" value="Genomic_DNA"/>
</dbReference>
<evidence type="ECO:0000313" key="2">
    <source>
        <dbReference type="EMBL" id="ADL36402.1"/>
    </source>
</evidence>
<sequence length="138" mass="15615">MGETVSEYMHMVVATIVFASALAFFFAYMGLLSMFNKTEIDDMNTKTSVTMDTQIGYSEPVLYVKGSSVYTDIISQGDHITITLDGTVLDADYLTNLRENNPAYLQDLRAKISMDDDYVIKHEYYSTNEIKAVEYTHS</sequence>
<keyword evidence="1" id="KW-0812">Transmembrane</keyword>
<dbReference type="AlphaFoldDB" id="E0S4S0"/>
<name>E0S4S0_BUTPB</name>
<reference evidence="2 3" key="1">
    <citation type="journal article" date="2010" name="PLoS ONE">
        <title>The glycobiome of the rumen bacterium Butyrivibrio proteoclasticus B316(T) highlights adaptation to a polysaccharide-rich environment.</title>
        <authorList>
            <person name="Kelly W.J."/>
            <person name="Leahy S.C."/>
            <person name="Altermann E."/>
            <person name="Yeoman C.J."/>
            <person name="Dunne J.C."/>
            <person name="Kong Z."/>
            <person name="Pacheco D.M."/>
            <person name="Li D."/>
            <person name="Noel S.J."/>
            <person name="Moon C.D."/>
            <person name="Cookson A.L."/>
            <person name="Attwood G.T."/>
        </authorList>
    </citation>
    <scope>NUCLEOTIDE SEQUENCE [LARGE SCALE GENOMIC DNA]</scope>
    <source>
        <strain evidence="3">ATCC 51982 / DSM 14932 / B316</strain>
        <plasmid evidence="3">Plasmid pCY186</plasmid>
    </source>
</reference>
<proteinExistence type="predicted"/>
<accession>E0S4S0</accession>
<dbReference type="HOGENOM" id="CLU_1851417_0_0_9"/>
<keyword evidence="1" id="KW-1133">Transmembrane helix</keyword>
<keyword evidence="1" id="KW-0472">Membrane</keyword>
<geneLocation type="plasmid" evidence="2 3">
    <name>pCY186</name>
</geneLocation>